<dbReference type="EMBL" id="DYTV01000093">
    <property type="protein sequence ID" value="HJH11421.1"/>
    <property type="molecule type" value="Genomic_DNA"/>
</dbReference>
<feature type="signal peptide" evidence="2">
    <location>
        <begin position="1"/>
        <end position="22"/>
    </location>
</feature>
<gene>
    <name evidence="3" type="ORF">K8V30_07030</name>
</gene>
<dbReference type="AlphaFoldDB" id="A0A921T5G5"/>
<evidence type="ECO:0008006" key="5">
    <source>
        <dbReference type="Google" id="ProtNLM"/>
    </source>
</evidence>
<keyword evidence="1" id="KW-0812">Transmembrane</keyword>
<proteinExistence type="predicted"/>
<accession>A0A921T5G5</accession>
<evidence type="ECO:0000313" key="3">
    <source>
        <dbReference type="EMBL" id="HJH11421.1"/>
    </source>
</evidence>
<organism evidence="3 4">
    <name type="scientific">Metalysinibacillus jejuensis</name>
    <dbReference type="NCBI Taxonomy" id="914327"/>
    <lineage>
        <taxon>Bacteria</taxon>
        <taxon>Bacillati</taxon>
        <taxon>Bacillota</taxon>
        <taxon>Bacilli</taxon>
        <taxon>Bacillales</taxon>
        <taxon>Caryophanaceae</taxon>
        <taxon>Metalysinibacillus</taxon>
    </lineage>
</organism>
<keyword evidence="1" id="KW-0472">Membrane</keyword>
<name>A0A921T5G5_9BACL</name>
<keyword evidence="1" id="KW-1133">Transmembrane helix</keyword>
<reference evidence="3" key="2">
    <citation type="submission" date="2021-09" db="EMBL/GenBank/DDBJ databases">
        <authorList>
            <person name="Gilroy R."/>
        </authorList>
    </citation>
    <scope>NUCLEOTIDE SEQUENCE</scope>
    <source>
        <strain evidence="3">CHK160-4876</strain>
    </source>
</reference>
<evidence type="ECO:0000313" key="4">
    <source>
        <dbReference type="Proteomes" id="UP000700212"/>
    </source>
</evidence>
<comment type="caution">
    <text evidence="3">The sequence shown here is derived from an EMBL/GenBank/DDBJ whole genome shotgun (WGS) entry which is preliminary data.</text>
</comment>
<dbReference type="Proteomes" id="UP000700212">
    <property type="component" value="Unassembled WGS sequence"/>
</dbReference>
<evidence type="ECO:0000256" key="1">
    <source>
        <dbReference type="SAM" id="Phobius"/>
    </source>
</evidence>
<dbReference type="RefSeq" id="WP_108306608.1">
    <property type="nucleotide sequence ID" value="NZ_QAFW01000010.1"/>
</dbReference>
<feature type="chain" id="PRO_5036788991" description="DUF2334 domain-containing protein" evidence="2">
    <location>
        <begin position="23"/>
        <end position="467"/>
    </location>
</feature>
<sequence>MSYNRLIASFLLWLCIAPVALAEDSQIITVIVNEQTPAEDINGLVYELTAYGEVQTTISPTEEQIINSDVIAFISESNLNLQATIWHAINESSAKKIIVGTILPKLSQMADWQQGEEVEVYKLDGKTLDEPFLASQLKVPQSEVVVSASSYHQQVPAVVRKSNLVYLAPVTLRQKPYVVAKEAIQKLLSHQSLPVQSSLLLITNIDYNTNVEKLQNILVALRQKNIPVTLQVKVTTTDNKNNRIFKLRDNKPLLKLLQQAQKDGATLLMKNESLAAVPRDFEEMVIDKLYPIGSNYQYEGMPLRVQNTTNTYLPTIEGTIIEYIPLFLPYNVEDIAIAQEVMATDLHTYKDVKTIGFMLQYPAYGKVDELIKYIAVLDTVVHYEWQNLREVPLRVDSKDVSVIQEHGFQVVQHTAKWRMLLKRYQDNPAELLLWAMALFVLLFVMLFFANTAFLRMTLRKRLFNERN</sequence>
<reference evidence="3" key="1">
    <citation type="journal article" date="2021" name="PeerJ">
        <title>Extensive microbial diversity within the chicken gut microbiome revealed by metagenomics and culture.</title>
        <authorList>
            <person name="Gilroy R."/>
            <person name="Ravi A."/>
            <person name="Getino M."/>
            <person name="Pursley I."/>
            <person name="Horton D.L."/>
            <person name="Alikhan N.F."/>
            <person name="Baker D."/>
            <person name="Gharbi K."/>
            <person name="Hall N."/>
            <person name="Watson M."/>
            <person name="Adriaenssens E.M."/>
            <person name="Foster-Nyarko E."/>
            <person name="Jarju S."/>
            <person name="Secka A."/>
            <person name="Antonio M."/>
            <person name="Oren A."/>
            <person name="Chaudhuri R.R."/>
            <person name="La Ragione R."/>
            <person name="Hildebrand F."/>
            <person name="Pallen M.J."/>
        </authorList>
    </citation>
    <scope>NUCLEOTIDE SEQUENCE</scope>
    <source>
        <strain evidence="3">CHK160-4876</strain>
    </source>
</reference>
<keyword evidence="2" id="KW-0732">Signal</keyword>
<protein>
    <recommendedName>
        <fullName evidence="5">DUF2334 domain-containing protein</fullName>
    </recommendedName>
</protein>
<feature type="transmembrane region" description="Helical" evidence="1">
    <location>
        <begin position="431"/>
        <end position="454"/>
    </location>
</feature>
<evidence type="ECO:0000256" key="2">
    <source>
        <dbReference type="SAM" id="SignalP"/>
    </source>
</evidence>